<dbReference type="AlphaFoldDB" id="X0V8H9"/>
<evidence type="ECO:0000256" key="3">
    <source>
        <dbReference type="ARBA" id="ARBA00022989"/>
    </source>
</evidence>
<dbReference type="NCBIfam" id="NF010186">
    <property type="entry name" value="PRK13665.1"/>
    <property type="match status" value="1"/>
</dbReference>
<protein>
    <submittedName>
        <fullName evidence="5">Uncharacterized protein</fullName>
    </submittedName>
</protein>
<name>X0V8H9_9ZZZZ</name>
<feature type="non-terminal residue" evidence="5">
    <location>
        <position position="258"/>
    </location>
</feature>
<accession>X0V8H9</accession>
<evidence type="ECO:0000256" key="4">
    <source>
        <dbReference type="ARBA" id="ARBA00023136"/>
    </source>
</evidence>
<dbReference type="EMBL" id="BARS01036273">
    <property type="protein sequence ID" value="GAG14450.1"/>
    <property type="molecule type" value="Genomic_DNA"/>
</dbReference>
<evidence type="ECO:0000313" key="5">
    <source>
        <dbReference type="EMBL" id="GAG14450.1"/>
    </source>
</evidence>
<keyword evidence="3" id="KW-1133">Transmembrane helix</keyword>
<keyword evidence="1" id="KW-1003">Cell membrane</keyword>
<evidence type="ECO:0000256" key="2">
    <source>
        <dbReference type="ARBA" id="ARBA00022692"/>
    </source>
</evidence>
<organism evidence="5">
    <name type="scientific">marine sediment metagenome</name>
    <dbReference type="NCBI Taxonomy" id="412755"/>
    <lineage>
        <taxon>unclassified sequences</taxon>
        <taxon>metagenomes</taxon>
        <taxon>ecological metagenomes</taxon>
    </lineage>
</organism>
<reference evidence="5" key="1">
    <citation type="journal article" date="2014" name="Front. Microbiol.">
        <title>High frequency of phylogenetically diverse reductive dehalogenase-homologous genes in deep subseafloor sedimentary metagenomes.</title>
        <authorList>
            <person name="Kawai M."/>
            <person name="Futagami T."/>
            <person name="Toyoda A."/>
            <person name="Takaki Y."/>
            <person name="Nishi S."/>
            <person name="Hori S."/>
            <person name="Arai W."/>
            <person name="Tsubouchi T."/>
            <person name="Morono Y."/>
            <person name="Uchiyama I."/>
            <person name="Ito T."/>
            <person name="Fujiyama A."/>
            <person name="Inagaki F."/>
            <person name="Takami H."/>
        </authorList>
    </citation>
    <scope>NUCLEOTIDE SEQUENCE</scope>
    <source>
        <strain evidence="5">Expedition CK06-06</strain>
    </source>
</reference>
<proteinExistence type="predicted"/>
<keyword evidence="2" id="KW-0812">Transmembrane</keyword>
<keyword evidence="4" id="KW-0472">Membrane</keyword>
<comment type="caution">
    <text evidence="5">The sequence shown here is derived from an EMBL/GenBank/DDBJ whole genome shotgun (WGS) entry which is preliminary data.</text>
</comment>
<evidence type="ECO:0000256" key="1">
    <source>
        <dbReference type="ARBA" id="ARBA00022475"/>
    </source>
</evidence>
<gene>
    <name evidence="5" type="ORF">S01H1_55782</name>
</gene>
<feature type="non-terminal residue" evidence="5">
    <location>
        <position position="1"/>
    </location>
</feature>
<sequence>VINCHKAGLTQIGTDMLETHFLASGDVANVVFALIAADKANIDLGFETATAIDLAGRDVKTAVQTSVYPKVIDAPVEGFLAAVAKDGIELKARARVTVRTNIPGLVGGATDETIIARVGEGIVSAIGSSDNYSRVLENPDNISKAVLNKGLDAGTAYEILSIDIADLDVGKNIGARLQADQAEADLRVAQARAETRRAMAVAEEQEMKARTQEMQATVVKAEAEVPKAMAQAFRDGNLGVFDYYNLGNIKSDTGMRDS</sequence>
<dbReference type="Pfam" id="PF12127">
    <property type="entry name" value="FloA"/>
    <property type="match status" value="1"/>
</dbReference>
<dbReference type="InterPro" id="IPR022853">
    <property type="entry name" value="FloA"/>
</dbReference>